<protein>
    <submittedName>
        <fullName evidence="2">Hypothetical_protein</fullName>
    </submittedName>
</protein>
<evidence type="ECO:0000313" key="2">
    <source>
        <dbReference type="EMBL" id="CAL5975894.1"/>
    </source>
</evidence>
<gene>
    <name evidence="1" type="ORF">HINF_LOCUS15748</name>
    <name evidence="2" type="ORF">HINF_LOCUS3560</name>
</gene>
<evidence type="ECO:0000313" key="1">
    <source>
        <dbReference type="EMBL" id="CAI9928103.1"/>
    </source>
</evidence>
<sequence length="108" mass="12515">MEIEYATQGVNQLNGIKKLDHEYMIPKDIKKYKEAASGLHDFQERLDLEQRVRPNLANQLKIEVTSVKSDMGRKILLGRNVNVTNQYFCRTHSGHKFQSVANKLRSIE</sequence>
<comment type="caution">
    <text evidence="1">The sequence shown here is derived from an EMBL/GenBank/DDBJ whole genome shotgun (WGS) entry which is preliminary data.</text>
</comment>
<dbReference type="EMBL" id="CAXDID020000006">
    <property type="protein sequence ID" value="CAL5975894.1"/>
    <property type="molecule type" value="Genomic_DNA"/>
</dbReference>
<reference evidence="1" key="1">
    <citation type="submission" date="2023-06" db="EMBL/GenBank/DDBJ databases">
        <authorList>
            <person name="Kurt Z."/>
        </authorList>
    </citation>
    <scope>NUCLEOTIDE SEQUENCE</scope>
</reference>
<keyword evidence="3" id="KW-1185">Reference proteome</keyword>
<dbReference type="EMBL" id="CATOUU010000386">
    <property type="protein sequence ID" value="CAI9928103.1"/>
    <property type="molecule type" value="Genomic_DNA"/>
</dbReference>
<organism evidence="1">
    <name type="scientific">Hexamita inflata</name>
    <dbReference type="NCBI Taxonomy" id="28002"/>
    <lineage>
        <taxon>Eukaryota</taxon>
        <taxon>Metamonada</taxon>
        <taxon>Diplomonadida</taxon>
        <taxon>Hexamitidae</taxon>
        <taxon>Hexamitinae</taxon>
        <taxon>Hexamita</taxon>
    </lineage>
</organism>
<reference evidence="2 3" key="2">
    <citation type="submission" date="2024-07" db="EMBL/GenBank/DDBJ databases">
        <authorList>
            <person name="Akdeniz Z."/>
        </authorList>
    </citation>
    <scope>NUCLEOTIDE SEQUENCE [LARGE SCALE GENOMIC DNA]</scope>
</reference>
<proteinExistence type="predicted"/>
<dbReference type="Proteomes" id="UP001642409">
    <property type="component" value="Unassembled WGS sequence"/>
</dbReference>
<accession>A0AA86NXY0</accession>
<dbReference type="AlphaFoldDB" id="A0AA86NXY0"/>
<name>A0AA86NXY0_9EUKA</name>
<evidence type="ECO:0000313" key="3">
    <source>
        <dbReference type="Proteomes" id="UP001642409"/>
    </source>
</evidence>